<sequence>MQSLLLRNDGTHEGCPTRRTSWVGLVLASSSDVIGISSSIYVIGDYESSEDILELEELPDVLEVSSELEVELSLLELLGPELGSSLEELISESSLELRSELLSSNDSHRREDLCFLFVLLVRLSSFSSRLNANPM</sequence>
<name>A0A0C3PA28_PISTI</name>
<dbReference type="AlphaFoldDB" id="A0A0C3PA28"/>
<proteinExistence type="predicted"/>
<reference evidence="2" key="2">
    <citation type="submission" date="2015-01" db="EMBL/GenBank/DDBJ databases">
        <title>Evolutionary Origins and Diversification of the Mycorrhizal Mutualists.</title>
        <authorList>
            <consortium name="DOE Joint Genome Institute"/>
            <consortium name="Mycorrhizal Genomics Consortium"/>
            <person name="Kohler A."/>
            <person name="Kuo A."/>
            <person name="Nagy L.G."/>
            <person name="Floudas D."/>
            <person name="Copeland A."/>
            <person name="Barry K.W."/>
            <person name="Cichocki N."/>
            <person name="Veneault-Fourrey C."/>
            <person name="LaButti K."/>
            <person name="Lindquist E.A."/>
            <person name="Lipzen A."/>
            <person name="Lundell T."/>
            <person name="Morin E."/>
            <person name="Murat C."/>
            <person name="Riley R."/>
            <person name="Ohm R."/>
            <person name="Sun H."/>
            <person name="Tunlid A."/>
            <person name="Henrissat B."/>
            <person name="Grigoriev I.V."/>
            <person name="Hibbett D.S."/>
            <person name="Martin F."/>
        </authorList>
    </citation>
    <scope>NUCLEOTIDE SEQUENCE [LARGE SCALE GENOMIC DNA]</scope>
    <source>
        <strain evidence="2">Marx 270</strain>
    </source>
</reference>
<dbReference type="Proteomes" id="UP000054217">
    <property type="component" value="Unassembled WGS sequence"/>
</dbReference>
<accession>A0A0C3PA28</accession>
<keyword evidence="2" id="KW-1185">Reference proteome</keyword>
<organism evidence="1 2">
    <name type="scientific">Pisolithus tinctorius Marx 270</name>
    <dbReference type="NCBI Taxonomy" id="870435"/>
    <lineage>
        <taxon>Eukaryota</taxon>
        <taxon>Fungi</taxon>
        <taxon>Dikarya</taxon>
        <taxon>Basidiomycota</taxon>
        <taxon>Agaricomycotina</taxon>
        <taxon>Agaricomycetes</taxon>
        <taxon>Agaricomycetidae</taxon>
        <taxon>Boletales</taxon>
        <taxon>Sclerodermatineae</taxon>
        <taxon>Pisolithaceae</taxon>
        <taxon>Pisolithus</taxon>
    </lineage>
</organism>
<evidence type="ECO:0000313" key="2">
    <source>
        <dbReference type="Proteomes" id="UP000054217"/>
    </source>
</evidence>
<dbReference type="InParanoid" id="A0A0C3PA28"/>
<dbReference type="EMBL" id="KN831952">
    <property type="protein sequence ID" value="KIO10435.1"/>
    <property type="molecule type" value="Genomic_DNA"/>
</dbReference>
<gene>
    <name evidence="1" type="ORF">M404DRAFT_21367</name>
</gene>
<dbReference type="HOGENOM" id="CLU_1886606_0_0_1"/>
<protein>
    <submittedName>
        <fullName evidence="1">Uncharacterized protein</fullName>
    </submittedName>
</protein>
<evidence type="ECO:0000313" key="1">
    <source>
        <dbReference type="EMBL" id="KIO10435.1"/>
    </source>
</evidence>
<reference evidence="1 2" key="1">
    <citation type="submission" date="2014-04" db="EMBL/GenBank/DDBJ databases">
        <authorList>
            <consortium name="DOE Joint Genome Institute"/>
            <person name="Kuo A."/>
            <person name="Kohler A."/>
            <person name="Costa M.D."/>
            <person name="Nagy L.G."/>
            <person name="Floudas D."/>
            <person name="Copeland A."/>
            <person name="Barry K.W."/>
            <person name="Cichocki N."/>
            <person name="Veneault-Fourrey C."/>
            <person name="LaButti K."/>
            <person name="Lindquist E.A."/>
            <person name="Lipzen A."/>
            <person name="Lundell T."/>
            <person name="Morin E."/>
            <person name="Murat C."/>
            <person name="Sun H."/>
            <person name="Tunlid A."/>
            <person name="Henrissat B."/>
            <person name="Grigoriev I.V."/>
            <person name="Hibbett D.S."/>
            <person name="Martin F."/>
            <person name="Nordberg H.P."/>
            <person name="Cantor M.N."/>
            <person name="Hua S.X."/>
        </authorList>
    </citation>
    <scope>NUCLEOTIDE SEQUENCE [LARGE SCALE GENOMIC DNA]</scope>
    <source>
        <strain evidence="1 2">Marx 270</strain>
    </source>
</reference>